<dbReference type="AlphaFoldDB" id="A0A5S3PM30"/>
<keyword evidence="1" id="KW-0732">Signal</keyword>
<evidence type="ECO:0000313" key="3">
    <source>
        <dbReference type="EMBL" id="TMM55484.1"/>
    </source>
</evidence>
<comment type="caution">
    <text evidence="3">The sequence shown here is derived from an EMBL/GenBank/DDBJ whole genome shotgun (WGS) entry which is preliminary data.</text>
</comment>
<dbReference type="Proteomes" id="UP000309550">
    <property type="component" value="Unassembled WGS sequence"/>
</dbReference>
<dbReference type="OrthoDB" id="9809788at2"/>
<evidence type="ECO:0000259" key="2">
    <source>
        <dbReference type="Pfam" id="PF06904"/>
    </source>
</evidence>
<feature type="signal peptide" evidence="1">
    <location>
        <begin position="1"/>
        <end position="17"/>
    </location>
</feature>
<feature type="domain" description="Extensin-like C-terminal" evidence="2">
    <location>
        <begin position="117"/>
        <end position="267"/>
    </location>
</feature>
<accession>A0A5S3PM30</accession>
<evidence type="ECO:0000313" key="4">
    <source>
        <dbReference type="Proteomes" id="UP000309550"/>
    </source>
</evidence>
<evidence type="ECO:0000256" key="1">
    <source>
        <dbReference type="SAM" id="SignalP"/>
    </source>
</evidence>
<reference evidence="3 4" key="1">
    <citation type="submission" date="2019-05" db="EMBL/GenBank/DDBJ databases">
        <title>Sulfitobacter sabulilitoris sp. nov., isolated from a marine sand.</title>
        <authorList>
            <person name="Yoon J.-H."/>
        </authorList>
    </citation>
    <scope>NUCLEOTIDE SEQUENCE [LARGE SCALE GENOMIC DNA]</scope>
    <source>
        <strain evidence="3 4">HSMS-29</strain>
    </source>
</reference>
<dbReference type="Pfam" id="PF06904">
    <property type="entry name" value="Extensin-like_C"/>
    <property type="match status" value="1"/>
</dbReference>
<feature type="chain" id="PRO_5024386065" evidence="1">
    <location>
        <begin position="18"/>
        <end position="267"/>
    </location>
</feature>
<organism evidence="3 4">
    <name type="scientific">Sulfitobacter sabulilitoris</name>
    <dbReference type="NCBI Taxonomy" id="2562655"/>
    <lineage>
        <taxon>Bacteria</taxon>
        <taxon>Pseudomonadati</taxon>
        <taxon>Pseudomonadota</taxon>
        <taxon>Alphaproteobacteria</taxon>
        <taxon>Rhodobacterales</taxon>
        <taxon>Roseobacteraceae</taxon>
        <taxon>Sulfitobacter</taxon>
    </lineage>
</organism>
<dbReference type="InterPro" id="IPR009683">
    <property type="entry name" value="Extensin-like_C"/>
</dbReference>
<dbReference type="RefSeq" id="WP_138661651.1">
    <property type="nucleotide sequence ID" value="NZ_VANS01000001.1"/>
</dbReference>
<protein>
    <submittedName>
        <fullName evidence="3">Extensin family protein</fullName>
    </submittedName>
</protein>
<keyword evidence="4" id="KW-1185">Reference proteome</keyword>
<dbReference type="EMBL" id="VANS01000001">
    <property type="protein sequence ID" value="TMM55484.1"/>
    <property type="molecule type" value="Genomic_DNA"/>
</dbReference>
<gene>
    <name evidence="3" type="ORF">FDT80_08015</name>
</gene>
<proteinExistence type="predicted"/>
<sequence>MRRLAIFLALCAGVAAGAGPAPDASKRPVGRAGSTAMMMTTAGAIVRPARDPVAAAVAAAVAERGQGLRVSLRPALRSPTVEMRAIARRQERARGAVCGVPDIQGEYVGAVPGRLGGCGIDEAVRVRSVSGVGLTQKSVMDCTTAKALKTWLEATAKPALRSQGGGLSRLRVAAHYSCRTRNNKAGGRISEHGKGRAIDISGFVLADGSTVTVLKGWTARGTSRTLRQMHRGACGPFGTVLGPEADSYHLDHFHFDTARYRNGSYCR</sequence>
<name>A0A5S3PM30_9RHOB</name>